<dbReference type="EMBL" id="MZ420154">
    <property type="protein sequence ID" value="QYA18638.1"/>
    <property type="molecule type" value="Genomic_DNA"/>
</dbReference>
<name>A0A8F8PK46_9VIRU</name>
<gene>
    <name evidence="1" type="ORF">KOM_12_370</name>
</gene>
<reference evidence="1" key="1">
    <citation type="submission" date="2021-06" db="EMBL/GenBank/DDBJ databases">
        <authorList>
            <person name="Rolland C."/>
        </authorList>
    </citation>
    <scope>NUCLEOTIDE SEQUENCE</scope>
    <source>
        <strain evidence="1">347.936635</strain>
    </source>
</reference>
<protein>
    <submittedName>
        <fullName evidence="1">Uncharacterized protein</fullName>
    </submittedName>
</protein>
<proteinExistence type="predicted"/>
<organism evidence="1">
    <name type="scientific">Clandestinovirus</name>
    <dbReference type="NCBI Taxonomy" id="2831644"/>
    <lineage>
        <taxon>Viruses</taxon>
    </lineage>
</organism>
<evidence type="ECO:0000313" key="1">
    <source>
        <dbReference type="EMBL" id="QYA18638.1"/>
    </source>
</evidence>
<sequence length="124" mass="14251">MSALIPNDIIQVIQNKKQSIKQEKTMEIFVEFIIPWMYRFRLNSNNDGDPPVFQLGNMSIALDSLLNATSPNYGHYESSFTITAMKRVSTRLRNEILAGEGTISCIYNGHAYFRSNPDKLKRFE</sequence>
<accession>A0A8F8PK46</accession>